<protein>
    <submittedName>
        <fullName evidence="2">Uncharacterized protein</fullName>
    </submittedName>
</protein>
<organism evidence="2 3">
    <name type="scientific">Vibrio nigripulchritudo SOn1</name>
    <dbReference type="NCBI Taxonomy" id="1238450"/>
    <lineage>
        <taxon>Bacteria</taxon>
        <taxon>Pseudomonadati</taxon>
        <taxon>Pseudomonadota</taxon>
        <taxon>Gammaproteobacteria</taxon>
        <taxon>Vibrionales</taxon>
        <taxon>Vibrionaceae</taxon>
        <taxon>Vibrio</taxon>
    </lineage>
</organism>
<sequence length="255" mass="27959">MKKHILTAIATSAFTLPVFAEETETIDPSDLTRVYTQAAVFVTSDADVRLSSMLTGAWTENIQFGGFLEANFGDSQAKAGKDTLGTDYLGSRAQYFQVSGIDNTLFPRVGFMADIIHQRNVGLSDTTLYSIGAIGSINPEYTGGIMVFPNVNYTTGKVFGESAKGYMLNVFATIPMGDTGAFIQAWPEYFTVSGDIVEMESTAYNLMFNAPLKTDRTQWLMTKLQYASANIVTPTGIHLDGEYELKAEVGVKWFF</sequence>
<feature type="signal peptide" evidence="1">
    <location>
        <begin position="1"/>
        <end position="20"/>
    </location>
</feature>
<reference evidence="2 3" key="1">
    <citation type="journal article" date="2013" name="ISME J.">
        <title>Comparative genomics of pathogenic lineages of Vibrio nigripulchritudo identifies virulence-associated traits.</title>
        <authorList>
            <person name="Goudenege D."/>
            <person name="Labreuche Y."/>
            <person name="Krin E."/>
            <person name="Ansquer D."/>
            <person name="Mangenot S."/>
            <person name="Calteau A."/>
            <person name="Medigue C."/>
            <person name="Mazel D."/>
            <person name="Polz M.F."/>
            <person name="Le Roux F."/>
        </authorList>
    </citation>
    <scope>NUCLEOTIDE SEQUENCE [LARGE SCALE GENOMIC DNA]</scope>
    <source>
        <strain evidence="2 3">SOn1</strain>
    </source>
</reference>
<accession>A0AAV2VSQ8</accession>
<proteinExistence type="predicted"/>
<keyword evidence="1" id="KW-0732">Signal</keyword>
<feature type="chain" id="PRO_5043685432" evidence="1">
    <location>
        <begin position="21"/>
        <end position="255"/>
    </location>
</feature>
<evidence type="ECO:0000313" key="3">
    <source>
        <dbReference type="Proteomes" id="UP000018211"/>
    </source>
</evidence>
<dbReference type="RefSeq" id="WP_022612457.1">
    <property type="nucleotide sequence ID" value="NZ_LK391965.1"/>
</dbReference>
<dbReference type="Proteomes" id="UP000018211">
    <property type="component" value="Unassembled WGS sequence"/>
</dbReference>
<dbReference type="AlphaFoldDB" id="A0AAV2VSQ8"/>
<evidence type="ECO:0000256" key="1">
    <source>
        <dbReference type="SAM" id="SignalP"/>
    </source>
</evidence>
<name>A0AAV2VSQ8_9VIBR</name>
<gene>
    <name evidence="2" type="ORF">VIBNISOn1_340080</name>
</gene>
<dbReference type="EMBL" id="CAOF01000125">
    <property type="protein sequence ID" value="CCO47764.1"/>
    <property type="molecule type" value="Genomic_DNA"/>
</dbReference>
<evidence type="ECO:0000313" key="2">
    <source>
        <dbReference type="EMBL" id="CCO47764.1"/>
    </source>
</evidence>
<comment type="caution">
    <text evidence="2">The sequence shown here is derived from an EMBL/GenBank/DDBJ whole genome shotgun (WGS) entry which is preliminary data.</text>
</comment>